<evidence type="ECO:0000313" key="6">
    <source>
        <dbReference type="EMBL" id="CAK8696134.1"/>
    </source>
</evidence>
<keyword evidence="4" id="KW-0732">Signal</keyword>
<dbReference type="Pfam" id="PF21200">
    <property type="entry name" value="Glyco_hydro_39_C"/>
    <property type="match status" value="1"/>
</dbReference>
<evidence type="ECO:0000259" key="5">
    <source>
        <dbReference type="PROSITE" id="PS50853"/>
    </source>
</evidence>
<comment type="caution">
    <text evidence="6">The sequence shown here is derived from an EMBL/GenBank/DDBJ whole genome shotgun (WGS) entry which is preliminary data.</text>
</comment>
<feature type="chain" id="PRO_5047199825" description="Fibronectin type-III domain-containing protein" evidence="4">
    <location>
        <begin position="27"/>
        <end position="642"/>
    </location>
</feature>
<dbReference type="PROSITE" id="PS01027">
    <property type="entry name" value="GLYCOSYL_HYDROL_F39"/>
    <property type="match status" value="1"/>
</dbReference>
<dbReference type="InterPro" id="IPR036116">
    <property type="entry name" value="FN3_sf"/>
</dbReference>
<organism evidence="6 7">
    <name type="scientific">Clavelina lepadiformis</name>
    <name type="common">Light-bulb sea squirt</name>
    <name type="synonym">Ascidia lepadiformis</name>
    <dbReference type="NCBI Taxonomy" id="159417"/>
    <lineage>
        <taxon>Eukaryota</taxon>
        <taxon>Metazoa</taxon>
        <taxon>Chordata</taxon>
        <taxon>Tunicata</taxon>
        <taxon>Ascidiacea</taxon>
        <taxon>Aplousobranchia</taxon>
        <taxon>Clavelinidae</taxon>
        <taxon>Clavelina</taxon>
    </lineage>
</organism>
<dbReference type="SUPFAM" id="SSF51445">
    <property type="entry name" value="(Trans)glycosidases"/>
    <property type="match status" value="1"/>
</dbReference>
<name>A0ABP0GZR1_CLALP</name>
<dbReference type="Pfam" id="PF01229">
    <property type="entry name" value="Glyco_hydro_39"/>
    <property type="match status" value="1"/>
</dbReference>
<dbReference type="InterPro" id="IPR049165">
    <property type="entry name" value="GH39_as"/>
</dbReference>
<dbReference type="Gene3D" id="3.20.20.80">
    <property type="entry name" value="Glycosidases"/>
    <property type="match status" value="1"/>
</dbReference>
<dbReference type="SUPFAM" id="SSF49265">
    <property type="entry name" value="Fibronectin type III"/>
    <property type="match status" value="1"/>
</dbReference>
<dbReference type="InterPro" id="IPR049166">
    <property type="entry name" value="GH39_cat"/>
</dbReference>
<feature type="signal peptide" evidence="4">
    <location>
        <begin position="1"/>
        <end position="26"/>
    </location>
</feature>
<reference evidence="6 7" key="1">
    <citation type="submission" date="2024-02" db="EMBL/GenBank/DDBJ databases">
        <authorList>
            <person name="Daric V."/>
            <person name="Darras S."/>
        </authorList>
    </citation>
    <scope>NUCLEOTIDE SEQUENCE [LARGE SCALE GENOMIC DNA]</scope>
</reference>
<dbReference type="PANTHER" id="PTHR12631">
    <property type="entry name" value="ALPHA-L-IDURONIDASE"/>
    <property type="match status" value="1"/>
</dbReference>
<evidence type="ECO:0000256" key="4">
    <source>
        <dbReference type="SAM" id="SignalP"/>
    </source>
</evidence>
<dbReference type="InterPro" id="IPR013783">
    <property type="entry name" value="Ig-like_fold"/>
</dbReference>
<keyword evidence="7" id="KW-1185">Reference proteome</keyword>
<dbReference type="Gene3D" id="2.60.40.10">
    <property type="entry name" value="Immunoglobulins"/>
    <property type="match status" value="1"/>
</dbReference>
<evidence type="ECO:0000256" key="2">
    <source>
        <dbReference type="ARBA" id="ARBA00022801"/>
    </source>
</evidence>
<evidence type="ECO:0000256" key="1">
    <source>
        <dbReference type="ARBA" id="ARBA00008875"/>
    </source>
</evidence>
<dbReference type="InterPro" id="IPR003961">
    <property type="entry name" value="FN3_dom"/>
</dbReference>
<dbReference type="Proteomes" id="UP001642483">
    <property type="component" value="Unassembled WGS sequence"/>
</dbReference>
<protein>
    <recommendedName>
        <fullName evidence="5">Fibronectin type-III domain-containing protein</fullName>
    </recommendedName>
</protein>
<dbReference type="Gene3D" id="2.60.40.1500">
    <property type="entry name" value="Glycosyl hydrolase domain, family 39"/>
    <property type="match status" value="1"/>
</dbReference>
<proteinExistence type="inferred from homology"/>
<gene>
    <name evidence="6" type="ORF">CVLEPA_LOCUS29318</name>
</gene>
<keyword evidence="3" id="KW-0326">Glycosidase</keyword>
<dbReference type="PROSITE" id="PS50853">
    <property type="entry name" value="FN3"/>
    <property type="match status" value="1"/>
</dbReference>
<sequence>MQISGVHMTCFLYLLLSVNVVSLVDAEIRYFDVFTKQRTGVLNHFWESTGLCPPLPHSNAAKYFLSDDIKQNFLLIASVPHNGIKQIRMHWLLELINKKGVDYDFSNLDKLLQLLEANQLKPGFELMGNPSGYFKNFDNMNEIVEFKKLVETLAKRYINMFGESYVSTWNFETWNEPDNHDFDSLKISTEGFLKYYDACSEGLRESSKALIFGGPGGSCRVKKRDKICWALFHHCLNGTNYITGAKGSRIDYIAIHEKGRGQSQTIINDELETLSQIENDVKLLMSTPLYNDEADPLVGWSHPQWWRSDVTYAAIIVKIISQHQHQIIANKSRSYMQYSLLSNDNAFLNYYPHFFTQRTLNARFQMNLTNPKYVHFVRKPVLTVMGLLSKLGHVHLNMSDPGDTIGGISSFCSPPACLSLEMSTILYNSVDTQPTTGKSIVQLRYHDILNASIVQDINGRRAVLNNVLGVTCSMDNMYTNPYWHWWNSGSPSFPTTELFKLLHKNEGPVCTDPTEPYFNEDGLLITNLTLPLPGVALHHICWKPDRNLFEPTKLQVHNITSGQVLITWQDSYIRSKCIKTYVVEFAGASHPDNFVTINNYKVIFNSFVFINEIEGVHGQYRVRAQDFWDRYGVVSNTFTYGI</sequence>
<feature type="domain" description="Fibronectin type-III" evidence="5">
    <location>
        <begin position="550"/>
        <end position="642"/>
    </location>
</feature>
<dbReference type="PRINTS" id="PR00745">
    <property type="entry name" value="GLHYDRLASE39"/>
</dbReference>
<dbReference type="EMBL" id="CAWYQH010000152">
    <property type="protein sequence ID" value="CAK8696134.1"/>
    <property type="molecule type" value="Genomic_DNA"/>
</dbReference>
<dbReference type="InterPro" id="IPR017853">
    <property type="entry name" value="GH"/>
</dbReference>
<dbReference type="InterPro" id="IPR051923">
    <property type="entry name" value="Glycosyl_Hydrolase_39"/>
</dbReference>
<evidence type="ECO:0000313" key="7">
    <source>
        <dbReference type="Proteomes" id="UP001642483"/>
    </source>
</evidence>
<evidence type="ECO:0000256" key="3">
    <source>
        <dbReference type="ARBA" id="ARBA00023295"/>
    </source>
</evidence>
<dbReference type="InterPro" id="IPR000514">
    <property type="entry name" value="Glyco_hydro_39"/>
</dbReference>
<accession>A0ABP0GZR1</accession>
<comment type="similarity">
    <text evidence="1">Belongs to the glycosyl hydrolase 39 family.</text>
</comment>
<dbReference type="SUPFAM" id="SSF51011">
    <property type="entry name" value="Glycosyl hydrolase domain"/>
    <property type="match status" value="1"/>
</dbReference>
<dbReference type="PANTHER" id="PTHR12631:SF8">
    <property type="entry name" value="ALPHA-L-IDURONIDASE"/>
    <property type="match status" value="1"/>
</dbReference>
<dbReference type="InterPro" id="IPR049167">
    <property type="entry name" value="GH39_C"/>
</dbReference>
<keyword evidence="2" id="KW-0378">Hydrolase</keyword>